<proteinExistence type="predicted"/>
<dbReference type="AlphaFoldDB" id="A0A6C0LRA5"/>
<accession>A0A6C0LRA5</accession>
<reference evidence="1" key="1">
    <citation type="journal article" date="2020" name="Nature">
        <title>Giant virus diversity and host interactions through global metagenomics.</title>
        <authorList>
            <person name="Schulz F."/>
            <person name="Roux S."/>
            <person name="Paez-Espino D."/>
            <person name="Jungbluth S."/>
            <person name="Walsh D.A."/>
            <person name="Denef V.J."/>
            <person name="McMahon K.D."/>
            <person name="Konstantinidis K.T."/>
            <person name="Eloe-Fadrosh E.A."/>
            <person name="Kyrpides N.C."/>
            <person name="Woyke T."/>
        </authorList>
    </citation>
    <scope>NUCLEOTIDE SEQUENCE</scope>
    <source>
        <strain evidence="1">GVMAG-S-1014582-52</strain>
    </source>
</reference>
<organism evidence="1">
    <name type="scientific">viral metagenome</name>
    <dbReference type="NCBI Taxonomy" id="1070528"/>
    <lineage>
        <taxon>unclassified sequences</taxon>
        <taxon>metagenomes</taxon>
        <taxon>organismal metagenomes</taxon>
    </lineage>
</organism>
<dbReference type="EMBL" id="MN740556">
    <property type="protein sequence ID" value="QHU33279.1"/>
    <property type="molecule type" value="Genomic_DNA"/>
</dbReference>
<dbReference type="SUPFAM" id="SSF57850">
    <property type="entry name" value="RING/U-box"/>
    <property type="match status" value="1"/>
</dbReference>
<protein>
    <submittedName>
        <fullName evidence="1">Uncharacterized protein</fullName>
    </submittedName>
</protein>
<evidence type="ECO:0000313" key="1">
    <source>
        <dbReference type="EMBL" id="QHU33279.1"/>
    </source>
</evidence>
<sequence>MFKLKQLSPIGLKEFNYPVKTCLICRGLLNDACYQCTSKLQTDCNVINIDNSFYHYHCYNFIEKVKKNETNASKETAIINNLELESDNNSENSDEINLL</sequence>
<name>A0A6C0LRA5_9ZZZZ</name>